<dbReference type="Proteomes" id="UP000306985">
    <property type="component" value="Unassembled WGS sequence"/>
</dbReference>
<feature type="compositionally biased region" description="Basic residues" evidence="1">
    <location>
        <begin position="11"/>
        <end position="21"/>
    </location>
</feature>
<proteinExistence type="predicted"/>
<name>A0A4U6QC93_9ACTN</name>
<organism evidence="2 3">
    <name type="scientific">Nakamurella flava</name>
    <dbReference type="NCBI Taxonomy" id="2576308"/>
    <lineage>
        <taxon>Bacteria</taxon>
        <taxon>Bacillati</taxon>
        <taxon>Actinomycetota</taxon>
        <taxon>Actinomycetes</taxon>
        <taxon>Nakamurellales</taxon>
        <taxon>Nakamurellaceae</taxon>
        <taxon>Nakamurella</taxon>
    </lineage>
</organism>
<evidence type="ECO:0000313" key="2">
    <source>
        <dbReference type="EMBL" id="TKV57630.1"/>
    </source>
</evidence>
<evidence type="ECO:0000256" key="1">
    <source>
        <dbReference type="SAM" id="MobiDB-lite"/>
    </source>
</evidence>
<gene>
    <name evidence="2" type="ORF">FDO65_15865</name>
</gene>
<dbReference type="EMBL" id="SZZH01000004">
    <property type="protein sequence ID" value="TKV57630.1"/>
    <property type="molecule type" value="Genomic_DNA"/>
</dbReference>
<keyword evidence="3" id="KW-1185">Reference proteome</keyword>
<sequence>MATGLGDRVVGRRAHGRRLGTRRPPPPWEGDQSIGLEYSFEPHEISDLISELDALTLSGFGAELVVAPVTSVDAKRRLIADVFHEGHLMGLPGTVGL</sequence>
<feature type="region of interest" description="Disordered" evidence="1">
    <location>
        <begin position="1"/>
        <end position="33"/>
    </location>
</feature>
<dbReference type="RefSeq" id="WP_137450714.1">
    <property type="nucleotide sequence ID" value="NZ_SZZH01000004.1"/>
</dbReference>
<protein>
    <submittedName>
        <fullName evidence="2">Uncharacterized protein</fullName>
    </submittedName>
</protein>
<reference evidence="2 3" key="1">
    <citation type="submission" date="2019-05" db="EMBL/GenBank/DDBJ databases">
        <title>Nakamurella sp. N5BH11, whole genome shotgun sequence.</title>
        <authorList>
            <person name="Tuo L."/>
        </authorList>
    </citation>
    <scope>NUCLEOTIDE SEQUENCE [LARGE SCALE GENOMIC DNA]</scope>
    <source>
        <strain evidence="2 3">N5BH11</strain>
    </source>
</reference>
<comment type="caution">
    <text evidence="2">The sequence shown here is derived from an EMBL/GenBank/DDBJ whole genome shotgun (WGS) entry which is preliminary data.</text>
</comment>
<accession>A0A4U6QC93</accession>
<dbReference type="AlphaFoldDB" id="A0A4U6QC93"/>
<evidence type="ECO:0000313" key="3">
    <source>
        <dbReference type="Proteomes" id="UP000306985"/>
    </source>
</evidence>